<reference evidence="2 3" key="1">
    <citation type="submission" date="2023-07" db="EMBL/GenBank/DDBJ databases">
        <title>Sorghum-associated microbial communities from plants grown in Nebraska, USA.</title>
        <authorList>
            <person name="Schachtman D."/>
        </authorList>
    </citation>
    <scope>NUCLEOTIDE SEQUENCE [LARGE SCALE GENOMIC DNA]</scope>
    <source>
        <strain evidence="2 3">CC523</strain>
    </source>
</reference>
<sequence length="205" mass="21444">MRHPYRRAGAVIVAGSVVWLAGISPGSRVYLMHDPAERLRLLLASERGWVIGHHAAAAGTAAVPVGFLAFSKAQPAGTSKAWASAAATALLAGAPFFVYSLSRRASDLERFAYFRGSNAPFLAYSWLHVLGLAALGGSLLKSPAKRWAGMTAAGMAMVSGTVLATTKDIPPLVFYLTEGAVGAYLMAWPEPGDIGDSENIGDIEG</sequence>
<keyword evidence="1" id="KW-1133">Transmembrane helix</keyword>
<organism evidence="2 3">
    <name type="scientific">Paenarthrobacter nicotinovorans</name>
    <name type="common">Arthrobacter nicotinovorans</name>
    <dbReference type="NCBI Taxonomy" id="29320"/>
    <lineage>
        <taxon>Bacteria</taxon>
        <taxon>Bacillati</taxon>
        <taxon>Actinomycetota</taxon>
        <taxon>Actinomycetes</taxon>
        <taxon>Micrococcales</taxon>
        <taxon>Micrococcaceae</taxon>
        <taxon>Paenarthrobacter</taxon>
    </lineage>
</organism>
<feature type="transmembrane region" description="Helical" evidence="1">
    <location>
        <begin position="50"/>
        <end position="70"/>
    </location>
</feature>
<dbReference type="EMBL" id="JAUSSW010000014">
    <property type="protein sequence ID" value="MDQ0104227.1"/>
    <property type="molecule type" value="Genomic_DNA"/>
</dbReference>
<dbReference type="Proteomes" id="UP001244563">
    <property type="component" value="Unassembled WGS sequence"/>
</dbReference>
<comment type="caution">
    <text evidence="2">The sequence shown here is derived from an EMBL/GenBank/DDBJ whole genome shotgun (WGS) entry which is preliminary data.</text>
</comment>
<gene>
    <name evidence="2" type="ORF">J2T10_003900</name>
</gene>
<name>A0ABT9TRD6_PAENI</name>
<evidence type="ECO:0000256" key="1">
    <source>
        <dbReference type="SAM" id="Phobius"/>
    </source>
</evidence>
<protein>
    <recommendedName>
        <fullName evidence="4">DUF4386 family protein</fullName>
    </recommendedName>
</protein>
<feature type="transmembrane region" description="Helical" evidence="1">
    <location>
        <begin position="121"/>
        <end position="140"/>
    </location>
</feature>
<accession>A0ABT9TRD6</accession>
<proteinExistence type="predicted"/>
<keyword evidence="3" id="KW-1185">Reference proteome</keyword>
<evidence type="ECO:0008006" key="4">
    <source>
        <dbReference type="Google" id="ProtNLM"/>
    </source>
</evidence>
<keyword evidence="1" id="KW-0812">Transmembrane</keyword>
<evidence type="ECO:0000313" key="3">
    <source>
        <dbReference type="Proteomes" id="UP001244563"/>
    </source>
</evidence>
<keyword evidence="1" id="KW-0472">Membrane</keyword>
<dbReference type="RefSeq" id="WP_064722491.1">
    <property type="nucleotide sequence ID" value="NZ_BDDW01000005.1"/>
</dbReference>
<evidence type="ECO:0000313" key="2">
    <source>
        <dbReference type="EMBL" id="MDQ0104227.1"/>
    </source>
</evidence>
<feature type="transmembrane region" description="Helical" evidence="1">
    <location>
        <begin position="82"/>
        <end position="101"/>
    </location>
</feature>